<keyword evidence="2" id="KW-1185">Reference proteome</keyword>
<dbReference type="Proteomes" id="UP000054549">
    <property type="component" value="Unassembled WGS sequence"/>
</dbReference>
<dbReference type="EMBL" id="KN818292">
    <property type="protein sequence ID" value="KIL60842.1"/>
    <property type="molecule type" value="Genomic_DNA"/>
</dbReference>
<gene>
    <name evidence="1" type="ORF">M378DRAFT_904791</name>
</gene>
<name>A0A0C2WH84_AMAMK</name>
<reference evidence="1 2" key="1">
    <citation type="submission" date="2014-04" db="EMBL/GenBank/DDBJ databases">
        <title>Evolutionary Origins and Diversification of the Mycorrhizal Mutualists.</title>
        <authorList>
            <consortium name="DOE Joint Genome Institute"/>
            <consortium name="Mycorrhizal Genomics Consortium"/>
            <person name="Kohler A."/>
            <person name="Kuo A."/>
            <person name="Nagy L.G."/>
            <person name="Floudas D."/>
            <person name="Copeland A."/>
            <person name="Barry K.W."/>
            <person name="Cichocki N."/>
            <person name="Veneault-Fourrey C."/>
            <person name="LaButti K."/>
            <person name="Lindquist E.A."/>
            <person name="Lipzen A."/>
            <person name="Lundell T."/>
            <person name="Morin E."/>
            <person name="Murat C."/>
            <person name="Riley R."/>
            <person name="Ohm R."/>
            <person name="Sun H."/>
            <person name="Tunlid A."/>
            <person name="Henrissat B."/>
            <person name="Grigoriev I.V."/>
            <person name="Hibbett D.S."/>
            <person name="Martin F."/>
        </authorList>
    </citation>
    <scope>NUCLEOTIDE SEQUENCE [LARGE SCALE GENOMIC DNA]</scope>
    <source>
        <strain evidence="1 2">Koide BX008</strain>
    </source>
</reference>
<sequence length="105" mass="12186">MQRRDEPLLTLPTRYHLVRHNRWGTTSIIGGFSWSVNTRNIVSTHASRFISPIVSSCETFYMPSSGYVSKFKRERSTICIRQVRSSTTSPTHPIFKDCLIVYYII</sequence>
<dbReference type="HOGENOM" id="CLU_2235914_0_0_1"/>
<dbReference type="AlphaFoldDB" id="A0A0C2WH84"/>
<organism evidence="1 2">
    <name type="scientific">Amanita muscaria (strain Koide BX008)</name>
    <dbReference type="NCBI Taxonomy" id="946122"/>
    <lineage>
        <taxon>Eukaryota</taxon>
        <taxon>Fungi</taxon>
        <taxon>Dikarya</taxon>
        <taxon>Basidiomycota</taxon>
        <taxon>Agaricomycotina</taxon>
        <taxon>Agaricomycetes</taxon>
        <taxon>Agaricomycetidae</taxon>
        <taxon>Agaricales</taxon>
        <taxon>Pluteineae</taxon>
        <taxon>Amanitaceae</taxon>
        <taxon>Amanita</taxon>
    </lineage>
</organism>
<protein>
    <submittedName>
        <fullName evidence="1">Uncharacterized protein</fullName>
    </submittedName>
</protein>
<evidence type="ECO:0000313" key="2">
    <source>
        <dbReference type="Proteomes" id="UP000054549"/>
    </source>
</evidence>
<evidence type="ECO:0000313" key="1">
    <source>
        <dbReference type="EMBL" id="KIL60842.1"/>
    </source>
</evidence>
<accession>A0A0C2WH84</accession>
<dbReference type="InParanoid" id="A0A0C2WH84"/>
<proteinExistence type="predicted"/>